<dbReference type="GO" id="GO:0016138">
    <property type="term" value="P:glycoside biosynthetic process"/>
    <property type="evidence" value="ECO:0007669"/>
    <property type="project" value="UniProtKB-ARBA"/>
</dbReference>
<organism evidence="6 7">
    <name type="scientific">Methylococcus capsulatus</name>
    <dbReference type="NCBI Taxonomy" id="414"/>
    <lineage>
        <taxon>Bacteria</taxon>
        <taxon>Pseudomonadati</taxon>
        <taxon>Pseudomonadota</taxon>
        <taxon>Gammaproteobacteria</taxon>
        <taxon>Methylococcales</taxon>
        <taxon>Methylococcaceae</taxon>
        <taxon>Methylococcus</taxon>
    </lineage>
</organism>
<dbReference type="FunFam" id="3.90.870.20:FF:000001">
    <property type="entry name" value="Decarbamoylnovobiocin carbamoyltransferase"/>
    <property type="match status" value="1"/>
</dbReference>
<evidence type="ECO:0000259" key="5">
    <source>
        <dbReference type="Pfam" id="PF16861"/>
    </source>
</evidence>
<gene>
    <name evidence="6" type="ORF">MCNOR_0126</name>
</gene>
<dbReference type="PANTHER" id="PTHR34847">
    <property type="entry name" value="NODULATION PROTEIN U"/>
    <property type="match status" value="1"/>
</dbReference>
<dbReference type="Pfam" id="PF16861">
    <property type="entry name" value="Carbam_trans_C"/>
    <property type="match status" value="1"/>
</dbReference>
<dbReference type="FunFam" id="3.30.420.40:FF:000469">
    <property type="entry name" value="Putative nodulation protein nolNO"/>
    <property type="match status" value="1"/>
</dbReference>
<accession>A0AA35UFH6</accession>
<name>A0AA35UFH6_METCP</name>
<dbReference type="InterPro" id="IPR031730">
    <property type="entry name" value="Carbam_trans_C"/>
</dbReference>
<keyword evidence="3" id="KW-0045">Antibiotic biosynthesis</keyword>
<keyword evidence="6" id="KW-0808">Transferase</keyword>
<dbReference type="PANTHER" id="PTHR34847:SF1">
    <property type="entry name" value="NODULATION PROTEIN U"/>
    <property type="match status" value="1"/>
</dbReference>
<dbReference type="AlphaFoldDB" id="A0AA35UFH6"/>
<evidence type="ECO:0000313" key="7">
    <source>
        <dbReference type="Proteomes" id="UP001158598"/>
    </source>
</evidence>
<comment type="similarity">
    <text evidence="2">Belongs to the NodU/CmcH family.</text>
</comment>
<feature type="domain" description="Carbamoyltransferase" evidence="4">
    <location>
        <begin position="4"/>
        <end position="357"/>
    </location>
</feature>
<dbReference type="InterPro" id="IPR003696">
    <property type="entry name" value="Carbtransf_dom"/>
</dbReference>
<dbReference type="RefSeq" id="WP_218798545.1">
    <property type="nucleotide sequence ID" value="NZ_OX458332.1"/>
</dbReference>
<sequence>MTVILGINAFHADSAACLVVDGVLVGAVAEERLGARIKHSSAFPENAIRRLLADAGLTLRDVTHVAMARDPKANYAAKMAYVAQRPAKAVGAVIEHFRRNRKTQSTLQQLASICGEDPARIRFETVGVEHHLAHIASAYYLSPFEELTAGFSYDASGDFASAMAARCEGNRIEVLDRVTLPHSLGFFYTALCQFIGFDDFGEEYKVMGLAPYGEDRYGDLMRELVKLDDRHWYRLASGHFGMHEGGESGAVDDDRRILMGRLYTDRLRESLGEPRPRQAPLTQREKDIARSTQVRFEEAAVHCMNRLHRLVPTGRLAMAGGCALNGVANARILRETGFNEPYLQAAASDDGTCLGAAYYCWHQVLGRKERFHMKHAFWGPEYSEERLRSVAEGSGFAVRECADDAELVEAAAELIAGGRVTGWYQGRSEWGPRALGHRSILANPAIPTMKDTINAKIKRRESFRPFAPSVLKEEVPTYFEQTVDSPFMMHVVKIRPEWRERLPAVTHVDGTGRLQSVDRISNPLYYDLIEAFRRKTGIGVVLNTSFNENEPIVDTPEQALDCFSRTDMDALCLGRYVLVKPAIE</sequence>
<reference evidence="6" key="1">
    <citation type="submission" date="2023-03" db="EMBL/GenBank/DDBJ databases">
        <authorList>
            <person name="Pearce D."/>
        </authorList>
    </citation>
    <scope>NUCLEOTIDE SEQUENCE</scope>
    <source>
        <strain evidence="6">Mc</strain>
    </source>
</reference>
<feature type="domain" description="Carbamoyltransferase C-terminal" evidence="5">
    <location>
        <begin position="412"/>
        <end position="580"/>
    </location>
</feature>
<dbReference type="InterPro" id="IPR051338">
    <property type="entry name" value="NodU/CmcH_Carbamoyltrnsfr"/>
</dbReference>
<dbReference type="Pfam" id="PF02543">
    <property type="entry name" value="Carbam_trans_N"/>
    <property type="match status" value="1"/>
</dbReference>
<evidence type="ECO:0000256" key="2">
    <source>
        <dbReference type="ARBA" id="ARBA00006129"/>
    </source>
</evidence>
<dbReference type="GO" id="GO:0016741">
    <property type="term" value="F:transferase activity, transferring one-carbon groups"/>
    <property type="evidence" value="ECO:0007669"/>
    <property type="project" value="UniProtKB-ARBA"/>
</dbReference>
<evidence type="ECO:0000256" key="3">
    <source>
        <dbReference type="ARBA" id="ARBA00023194"/>
    </source>
</evidence>
<evidence type="ECO:0000259" key="4">
    <source>
        <dbReference type="Pfam" id="PF02543"/>
    </source>
</evidence>
<evidence type="ECO:0000256" key="1">
    <source>
        <dbReference type="ARBA" id="ARBA00004792"/>
    </source>
</evidence>
<protein>
    <submittedName>
        <fullName evidence="6">Carbamoyltransferase</fullName>
        <ecNumber evidence="6">2.1.3.-</ecNumber>
    </submittedName>
</protein>
<dbReference type="Proteomes" id="UP001158598">
    <property type="component" value="Chromosome"/>
</dbReference>
<dbReference type="GO" id="GO:0017000">
    <property type="term" value="P:antibiotic biosynthetic process"/>
    <property type="evidence" value="ECO:0007669"/>
    <property type="project" value="UniProtKB-KW"/>
</dbReference>
<dbReference type="EC" id="2.1.3.-" evidence="6"/>
<proteinExistence type="inferred from homology"/>
<dbReference type="CDD" id="cd24098">
    <property type="entry name" value="ASKHA_NBD_TobZ_N"/>
    <property type="match status" value="1"/>
</dbReference>
<comment type="pathway">
    <text evidence="1">Antibiotic biosynthesis.</text>
</comment>
<dbReference type="GO" id="GO:0044281">
    <property type="term" value="P:small molecule metabolic process"/>
    <property type="evidence" value="ECO:0007669"/>
    <property type="project" value="UniProtKB-ARBA"/>
</dbReference>
<evidence type="ECO:0000313" key="6">
    <source>
        <dbReference type="EMBL" id="CAI8722898.1"/>
    </source>
</evidence>
<dbReference type="EMBL" id="OX458332">
    <property type="protein sequence ID" value="CAI8722898.1"/>
    <property type="molecule type" value="Genomic_DNA"/>
</dbReference>